<organism evidence="1 2">
    <name type="scientific">Pantoea stewartii subsp. stewartii DC283</name>
    <dbReference type="NCBI Taxonomy" id="660596"/>
    <lineage>
        <taxon>Bacteria</taxon>
        <taxon>Pseudomonadati</taxon>
        <taxon>Pseudomonadota</taxon>
        <taxon>Gammaproteobacteria</taxon>
        <taxon>Enterobacterales</taxon>
        <taxon>Erwiniaceae</taxon>
        <taxon>Pantoea</taxon>
    </lineage>
</organism>
<protein>
    <submittedName>
        <fullName evidence="1">Uncharacterized protein</fullName>
    </submittedName>
</protein>
<accession>A0ABN4YV91</accession>
<dbReference type="EMBL" id="CP017581">
    <property type="protein sequence ID" value="ARF48720.1"/>
    <property type="molecule type" value="Genomic_DNA"/>
</dbReference>
<keyword evidence="2" id="KW-1185">Reference proteome</keyword>
<dbReference type="Proteomes" id="UP000192380">
    <property type="component" value="Chromosome"/>
</dbReference>
<name>A0ABN4YV91_PANSE</name>
<evidence type="ECO:0000313" key="1">
    <source>
        <dbReference type="EMBL" id="ARF48720.1"/>
    </source>
</evidence>
<evidence type="ECO:0000313" key="2">
    <source>
        <dbReference type="Proteomes" id="UP000192380"/>
    </source>
</evidence>
<sequence length="66" mass="7049">MRFAPLMRCLPIAQQPDGLSQSACSFAGGAFPPHSCGGNPWLIPAFQRPVSPAEITPLMAMEPCCF</sequence>
<gene>
    <name evidence="1" type="ORF">DSJ_04730</name>
</gene>
<reference evidence="1 2" key="1">
    <citation type="submission" date="2016-10" db="EMBL/GenBank/DDBJ databases">
        <title>Complete Genome Assembly of Pantoea stewartii subsp. stewartii DC283, a Corn Pathogen.</title>
        <authorList>
            <person name="Duong D.A."/>
            <person name="Stevens A.M."/>
            <person name="Jensen R.V."/>
        </authorList>
    </citation>
    <scope>NUCLEOTIDE SEQUENCE [LARGE SCALE GENOMIC DNA]</scope>
    <source>
        <strain evidence="1 2">DC283</strain>
    </source>
</reference>
<proteinExistence type="predicted"/>